<protein>
    <submittedName>
        <fullName evidence="1">Uncharacterized protein</fullName>
    </submittedName>
</protein>
<organism evidence="1 2">
    <name type="scientific">Datura stramonium</name>
    <name type="common">Jimsonweed</name>
    <name type="synonym">Common thornapple</name>
    <dbReference type="NCBI Taxonomy" id="4076"/>
    <lineage>
        <taxon>Eukaryota</taxon>
        <taxon>Viridiplantae</taxon>
        <taxon>Streptophyta</taxon>
        <taxon>Embryophyta</taxon>
        <taxon>Tracheophyta</taxon>
        <taxon>Spermatophyta</taxon>
        <taxon>Magnoliopsida</taxon>
        <taxon>eudicotyledons</taxon>
        <taxon>Gunneridae</taxon>
        <taxon>Pentapetalae</taxon>
        <taxon>asterids</taxon>
        <taxon>lamiids</taxon>
        <taxon>Solanales</taxon>
        <taxon>Solanaceae</taxon>
        <taxon>Solanoideae</taxon>
        <taxon>Datureae</taxon>
        <taxon>Datura</taxon>
    </lineage>
</organism>
<name>A0ABS8WSI7_DATST</name>
<reference evidence="1 2" key="1">
    <citation type="journal article" date="2021" name="BMC Genomics">
        <title>Datura genome reveals duplications of psychoactive alkaloid biosynthetic genes and high mutation rate following tissue culture.</title>
        <authorList>
            <person name="Rajewski A."/>
            <person name="Carter-House D."/>
            <person name="Stajich J."/>
            <person name="Litt A."/>
        </authorList>
    </citation>
    <scope>NUCLEOTIDE SEQUENCE [LARGE SCALE GENOMIC DNA]</scope>
    <source>
        <strain evidence="1">AR-01</strain>
    </source>
</reference>
<keyword evidence="2" id="KW-1185">Reference proteome</keyword>
<dbReference type="EMBL" id="JACEIK010011800">
    <property type="protein sequence ID" value="MCE3215882.1"/>
    <property type="molecule type" value="Genomic_DNA"/>
</dbReference>
<dbReference type="Proteomes" id="UP000823775">
    <property type="component" value="Unassembled WGS sequence"/>
</dbReference>
<gene>
    <name evidence="1" type="ORF">HAX54_003988</name>
</gene>
<comment type="caution">
    <text evidence="1">The sequence shown here is derived from an EMBL/GenBank/DDBJ whole genome shotgun (WGS) entry which is preliminary data.</text>
</comment>
<evidence type="ECO:0000313" key="2">
    <source>
        <dbReference type="Proteomes" id="UP000823775"/>
    </source>
</evidence>
<evidence type="ECO:0000313" key="1">
    <source>
        <dbReference type="EMBL" id="MCE3215882.1"/>
    </source>
</evidence>
<accession>A0ABS8WSI7</accession>
<sequence length="114" mass="12614">MAWGRPKKNNNKAPAMHEGSKLIVQPLLKSCGKGKAKWRMKILTPSIVDPKNAEVTKSVKETIQTKEGRTWAGLVAGHKLASKDMRLTYASPVIEESEIVVHLLKEDIQAGNQQ</sequence>
<proteinExistence type="predicted"/>